<name>A0A6J7JKA1_9ZZZZ</name>
<proteinExistence type="predicted"/>
<reference evidence="2" key="1">
    <citation type="submission" date="2020-05" db="EMBL/GenBank/DDBJ databases">
        <authorList>
            <person name="Chiriac C."/>
            <person name="Salcher M."/>
            <person name="Ghai R."/>
            <person name="Kavagutti S V."/>
        </authorList>
    </citation>
    <scope>NUCLEOTIDE SEQUENCE</scope>
</reference>
<protein>
    <submittedName>
        <fullName evidence="2">Unannotated protein</fullName>
    </submittedName>
</protein>
<organism evidence="2">
    <name type="scientific">freshwater metagenome</name>
    <dbReference type="NCBI Taxonomy" id="449393"/>
    <lineage>
        <taxon>unclassified sequences</taxon>
        <taxon>metagenomes</taxon>
        <taxon>ecological metagenomes</taxon>
    </lineage>
</organism>
<feature type="region of interest" description="Disordered" evidence="1">
    <location>
        <begin position="1"/>
        <end position="20"/>
    </location>
</feature>
<sequence length="581" mass="63519">MGRASRAKRERRQNASAEVIRHAGKADRRGLRVGTTLSAHVDAVRRRGADGLAEALIARHNRRMANLNAAARHFSPNAFAVLHPMITMDTASWQLGQRVLKHPCDYGATWLEHLGWAADSASIAIRYLLCGQVIAASVVVRSQLERWTENASVNAQMPQLEGEATAAWIDRLMSPVEESGRVLEQPEAPVAVASQVGTLFSDAANPGSVGQDYEAMSEVLHGRGPLLSLVRWEAQGLLAPGTQPSVEEIGGVLRPLQVALRRVREGLAAAALGRGYSFTAQRLATVTEVRNDGVAIENVQALLFPLEPMALNSESFARASGEVADQYRAIVEGRPGPDLPAEVIPALAFGERRYRAHHFSRRALQHEAAVLGEKFDDEAISETLTEMVFAAECSASLASWVEPERIEVSDAFAAGSSALRSTVWMWLEDDDRAMGCGRTVLEMVARLRTFRLKPQKAAQLAAQPRTTPRDWIDAAGWRRLSLLNSALGDLAHAPRRAASARETLVMLQIDPDSELASKTGRTSAVNMLIFLLQVECGRWVDSLDATLGAAFWEVVRLDPTTADQGLEPIMRHAWNLRTARR</sequence>
<gene>
    <name evidence="2" type="ORF">UFOPK3662_02075</name>
</gene>
<evidence type="ECO:0000256" key="1">
    <source>
        <dbReference type="SAM" id="MobiDB-lite"/>
    </source>
</evidence>
<dbReference type="AlphaFoldDB" id="A0A6J7JKA1"/>
<dbReference type="EMBL" id="CAFBMW010000016">
    <property type="protein sequence ID" value="CAB4943483.1"/>
    <property type="molecule type" value="Genomic_DNA"/>
</dbReference>
<evidence type="ECO:0000313" key="2">
    <source>
        <dbReference type="EMBL" id="CAB4943483.1"/>
    </source>
</evidence>
<accession>A0A6J7JKA1</accession>
<feature type="compositionally biased region" description="Basic residues" evidence="1">
    <location>
        <begin position="1"/>
        <end position="11"/>
    </location>
</feature>